<keyword evidence="4" id="KW-1185">Reference proteome</keyword>
<name>A0A5N5TBB7_9CRUS</name>
<evidence type="ECO:0000259" key="2">
    <source>
        <dbReference type="SMART" id="SM00355"/>
    </source>
</evidence>
<gene>
    <name evidence="3" type="ORF">Anas_13259</name>
</gene>
<accession>A0A5N5TBB7</accession>
<dbReference type="InterPro" id="IPR013087">
    <property type="entry name" value="Znf_C2H2_type"/>
</dbReference>
<feature type="region of interest" description="Disordered" evidence="1">
    <location>
        <begin position="610"/>
        <end position="652"/>
    </location>
</feature>
<dbReference type="SMART" id="SM00355">
    <property type="entry name" value="ZnF_C2H2"/>
    <property type="match status" value="3"/>
</dbReference>
<feature type="domain" description="C2H2-type" evidence="2">
    <location>
        <begin position="48"/>
        <end position="72"/>
    </location>
</feature>
<dbReference type="AlphaFoldDB" id="A0A5N5TBB7"/>
<dbReference type="Proteomes" id="UP000326759">
    <property type="component" value="Unassembled WGS sequence"/>
</dbReference>
<evidence type="ECO:0000313" key="3">
    <source>
        <dbReference type="EMBL" id="KAB7503348.1"/>
    </source>
</evidence>
<feature type="non-terminal residue" evidence="3">
    <location>
        <position position="1"/>
    </location>
</feature>
<feature type="compositionally biased region" description="Polar residues" evidence="1">
    <location>
        <begin position="622"/>
        <end position="636"/>
    </location>
</feature>
<evidence type="ECO:0000256" key="1">
    <source>
        <dbReference type="SAM" id="MobiDB-lite"/>
    </source>
</evidence>
<proteinExistence type="predicted"/>
<feature type="domain" description="C2H2-type" evidence="2">
    <location>
        <begin position="3"/>
        <end position="22"/>
    </location>
</feature>
<dbReference type="EMBL" id="SEYY01005311">
    <property type="protein sequence ID" value="KAB7503348.1"/>
    <property type="molecule type" value="Genomic_DNA"/>
</dbReference>
<protein>
    <recommendedName>
        <fullName evidence="2">C2H2-type domain-containing protein</fullName>
    </recommendedName>
</protein>
<organism evidence="3 4">
    <name type="scientific">Armadillidium nasatum</name>
    <dbReference type="NCBI Taxonomy" id="96803"/>
    <lineage>
        <taxon>Eukaryota</taxon>
        <taxon>Metazoa</taxon>
        <taxon>Ecdysozoa</taxon>
        <taxon>Arthropoda</taxon>
        <taxon>Crustacea</taxon>
        <taxon>Multicrustacea</taxon>
        <taxon>Malacostraca</taxon>
        <taxon>Eumalacostraca</taxon>
        <taxon>Peracarida</taxon>
        <taxon>Isopoda</taxon>
        <taxon>Oniscidea</taxon>
        <taxon>Crinocheta</taxon>
        <taxon>Armadillidiidae</taxon>
        <taxon>Armadillidium</taxon>
    </lineage>
</organism>
<feature type="region of interest" description="Disordered" evidence="1">
    <location>
        <begin position="103"/>
        <end position="122"/>
    </location>
</feature>
<comment type="caution">
    <text evidence="3">The sequence shown here is derived from an EMBL/GenBank/DDBJ whole genome shotgun (WGS) entry which is preliminary data.</text>
</comment>
<sequence length="776" mass="88545">ELLTCDVCKKKVKNLSNHLKIHGLFPDEIKQICQEKKQRKPLKAKIGLRCPFPQCSKVSSYVRLDKHLLHFHKLKMSHPLYRQFIKTNTLPNKISKSKTMTKLNPGVAAEPGKSTDTGRTPEQDISTEIEYSTIASEQFFDFLISVNGGSVKMQNANHYRTKIRQILEGSDIKKIEEFESQEVVLKLCNWFDSYLETHKKSSANSYMSVLIKFLYYLGIKNPWKNYKYNSLIEDVKDRMHSVSTRNISEKMPVHDITPLEIRAFEISDIGRKCKSNLEMVKSGLITTVSKMEHCQIRNYLVLSAILRNGWKSCALSNMTLEELKEPKKELRNGTMHYNIYVEDHKSIKEPGPMRVTLGEELYNHYLCYVEKIRPLIVPVDSNIQTVFITLNGYSVNTDDMCDGILAMWKEARLKTYITTAVLNDLITNRINSREDGKIIEDLSQQSKNSYKNIELSQSVAPSDMYRMLSDENINATCNSEFEDSVGIATLDFDSGLTKNKMATSQDKKDSSYAKSSNIVTMRREVGRERLCKNCPICPKKIKVNSNCSAASICSQSNKNTENVSHGKSCPLKGCEEKGKFKRLDYHLKRKHNLSTDSLTYQTLCSVNGDGSQKGLKKMKDSPASSKDISSGISQNASDDTSSKISKDISSNIPEDESSELSWVNMENLSVEARRSSMEVSDVIGIKGRKTFNLEERDLIIKTFQEYIDKNCLPSIPIIRQYMNKKSPLNSIVKKKNYQPSQIKGCLLNIINKRKKDEMFFNYSLRQVISGKYFEIV</sequence>
<evidence type="ECO:0000313" key="4">
    <source>
        <dbReference type="Proteomes" id="UP000326759"/>
    </source>
</evidence>
<reference evidence="3 4" key="1">
    <citation type="journal article" date="2019" name="PLoS Biol.">
        <title>Sex chromosomes control vertical transmission of feminizing Wolbachia symbionts in an isopod.</title>
        <authorList>
            <person name="Becking T."/>
            <person name="Chebbi M.A."/>
            <person name="Giraud I."/>
            <person name="Moumen B."/>
            <person name="Laverre T."/>
            <person name="Caubet Y."/>
            <person name="Peccoud J."/>
            <person name="Gilbert C."/>
            <person name="Cordaux R."/>
        </authorList>
    </citation>
    <scope>NUCLEOTIDE SEQUENCE [LARGE SCALE GENOMIC DNA]</scope>
    <source>
        <strain evidence="3">ANa2</strain>
        <tissue evidence="3">Whole body excluding digestive tract and cuticle</tissue>
    </source>
</reference>
<feature type="domain" description="C2H2-type" evidence="2">
    <location>
        <begin position="567"/>
        <end position="591"/>
    </location>
</feature>